<reference evidence="3" key="1">
    <citation type="submission" date="2022-08" db="EMBL/GenBank/DDBJ databases">
        <title>Genomic Encyclopedia of Type Strains, Phase V (KMG-V): Genome sequencing to study the core and pangenomes of soil and plant-associated prokaryotes.</title>
        <authorList>
            <person name="Whitman W."/>
        </authorList>
    </citation>
    <scope>NUCLEOTIDE SEQUENCE</scope>
    <source>
        <strain evidence="3">SP2016B</strain>
    </source>
</reference>
<proteinExistence type="predicted"/>
<evidence type="ECO:0000313" key="4">
    <source>
        <dbReference type="Proteomes" id="UP001155034"/>
    </source>
</evidence>
<dbReference type="EMBL" id="JANTYZ010000001">
    <property type="protein sequence ID" value="MCS3863527.1"/>
    <property type="molecule type" value="Genomic_DNA"/>
</dbReference>
<comment type="caution">
    <text evidence="3">The sequence shown here is derived from an EMBL/GenBank/DDBJ whole genome shotgun (WGS) entry which is preliminary data.</text>
</comment>
<evidence type="ECO:0000313" key="3">
    <source>
        <dbReference type="EMBL" id="MCS3863527.1"/>
    </source>
</evidence>
<dbReference type="Proteomes" id="UP001155034">
    <property type="component" value="Unassembled WGS sequence"/>
</dbReference>
<accession>A0A9X2R3K5</accession>
<evidence type="ECO:0000259" key="2">
    <source>
        <dbReference type="Pfam" id="PF13340"/>
    </source>
</evidence>
<dbReference type="AlphaFoldDB" id="A0A9X2R3K5"/>
<feature type="compositionally biased region" description="Polar residues" evidence="1">
    <location>
        <begin position="146"/>
        <end position="158"/>
    </location>
</feature>
<name>A0A9X2R3K5_9BACT</name>
<dbReference type="NCBIfam" id="NF033580">
    <property type="entry name" value="transpos_IS5_3"/>
    <property type="match status" value="1"/>
</dbReference>
<evidence type="ECO:0000256" key="1">
    <source>
        <dbReference type="SAM" id="MobiDB-lite"/>
    </source>
</evidence>
<feature type="region of interest" description="Disordered" evidence="1">
    <location>
        <begin position="121"/>
        <end position="158"/>
    </location>
</feature>
<dbReference type="Pfam" id="PF13340">
    <property type="entry name" value="DUF4096"/>
    <property type="match status" value="1"/>
</dbReference>
<organism evidence="3 4">
    <name type="scientific">Salinibacter ruber</name>
    <dbReference type="NCBI Taxonomy" id="146919"/>
    <lineage>
        <taxon>Bacteria</taxon>
        <taxon>Pseudomonadati</taxon>
        <taxon>Rhodothermota</taxon>
        <taxon>Rhodothermia</taxon>
        <taxon>Rhodothermales</taxon>
        <taxon>Salinibacteraceae</taxon>
        <taxon>Salinibacter</taxon>
    </lineage>
</organism>
<dbReference type="InterPro" id="IPR025161">
    <property type="entry name" value="IS402-like_dom"/>
</dbReference>
<feature type="compositionally biased region" description="Basic residues" evidence="1">
    <location>
        <begin position="121"/>
        <end position="130"/>
    </location>
</feature>
<gene>
    <name evidence="3" type="ORF">GGP82_000058</name>
</gene>
<dbReference type="PANTHER" id="PTHR46637:SF1">
    <property type="entry name" value="BLL5188 PROTEIN"/>
    <property type="match status" value="1"/>
</dbReference>
<protein>
    <submittedName>
        <fullName evidence="3">Transposase</fullName>
    </submittedName>
</protein>
<feature type="domain" description="Insertion element IS402-like" evidence="2">
    <location>
        <begin position="27"/>
        <end position="100"/>
    </location>
</feature>
<dbReference type="InterPro" id="IPR052909">
    <property type="entry name" value="Transposase_6_like"/>
</dbReference>
<sequence>MSGVYRFLPSCSTPSFSIFPVRRRYELTDEQYKRLQPLLTGKPGDPGRNADDNRRFLNAVLWIARTGAPWEDLPERFGKHDTVYQRFNRWAKKGRWQAIFEALQEPDLDWWVPHSSVVRAHQHAAGRKKGIQTPKRSGGAEEASPRKSTSFATPSVIH</sequence>
<dbReference type="PANTHER" id="PTHR46637">
    <property type="entry name" value="TIS1421-TRANSPOSASE PROTEIN A"/>
    <property type="match status" value="1"/>
</dbReference>